<name>A0AA43UD45_9LACT</name>
<keyword evidence="1" id="KW-0732">Signal</keyword>
<dbReference type="Pfam" id="PF13930">
    <property type="entry name" value="Endonuclea_NS_2"/>
    <property type="match status" value="1"/>
</dbReference>
<feature type="signal peptide" evidence="1">
    <location>
        <begin position="1"/>
        <end position="19"/>
    </location>
</feature>
<dbReference type="GO" id="GO:0004519">
    <property type="term" value="F:endonuclease activity"/>
    <property type="evidence" value="ECO:0007669"/>
    <property type="project" value="UniProtKB-KW"/>
</dbReference>
<comment type="caution">
    <text evidence="3">The sequence shown here is derived from an EMBL/GenBank/DDBJ whole genome shotgun (WGS) entry which is preliminary data.</text>
</comment>
<keyword evidence="3" id="KW-0540">Nuclease</keyword>
<feature type="chain" id="PRO_5041470999" evidence="1">
    <location>
        <begin position="20"/>
        <end position="256"/>
    </location>
</feature>
<evidence type="ECO:0000256" key="1">
    <source>
        <dbReference type="SAM" id="SignalP"/>
    </source>
</evidence>
<dbReference type="InterPro" id="IPR044929">
    <property type="entry name" value="DNA/RNA_non-sp_Endonuclease_sf"/>
</dbReference>
<dbReference type="EMBL" id="JAUNQW010000024">
    <property type="protein sequence ID" value="MDO5457752.1"/>
    <property type="molecule type" value="Genomic_DNA"/>
</dbReference>
<gene>
    <name evidence="3" type="ORF">Q4F26_05325</name>
</gene>
<accession>A0AA43UD45</accession>
<organism evidence="3 4">
    <name type="scientific">Atopococcus tabaci</name>
    <dbReference type="NCBI Taxonomy" id="269774"/>
    <lineage>
        <taxon>Bacteria</taxon>
        <taxon>Bacillati</taxon>
        <taxon>Bacillota</taxon>
        <taxon>Bacilli</taxon>
        <taxon>Lactobacillales</taxon>
        <taxon>Carnobacteriaceae</taxon>
        <taxon>Atopococcus</taxon>
    </lineage>
</organism>
<keyword evidence="4" id="KW-1185">Reference proteome</keyword>
<proteinExistence type="predicted"/>
<dbReference type="InterPro" id="IPR044927">
    <property type="entry name" value="Endonuclea_NS_2"/>
</dbReference>
<dbReference type="Proteomes" id="UP001171751">
    <property type="component" value="Unassembled WGS sequence"/>
</dbReference>
<evidence type="ECO:0000313" key="4">
    <source>
        <dbReference type="Proteomes" id="UP001171751"/>
    </source>
</evidence>
<keyword evidence="3" id="KW-0255">Endonuclease</keyword>
<evidence type="ECO:0000313" key="3">
    <source>
        <dbReference type="EMBL" id="MDO5457752.1"/>
    </source>
</evidence>
<keyword evidence="3" id="KW-0378">Hydrolase</keyword>
<protein>
    <submittedName>
        <fullName evidence="3">DNA/RNA non-specific endonuclease</fullName>
    </submittedName>
</protein>
<evidence type="ECO:0000259" key="2">
    <source>
        <dbReference type="Pfam" id="PF13930"/>
    </source>
</evidence>
<dbReference type="AlphaFoldDB" id="A0AA43UD45"/>
<feature type="domain" description="Type VII secretion system protein EssD-like" evidence="2">
    <location>
        <begin position="84"/>
        <end position="206"/>
    </location>
</feature>
<sequence>MKKKLVILLLLVSNLFLSACSMDDLQEIQQIYEAVVIQIEKEELPQELTEIHEVPQGQAYIEINGNIPYFEKEDTYVLEAYEVIGALDWLGRNTSAVAILGEGLYTYSERPNISSIHPSGWNQKFYTNIPNGALYNRSHLIARKFTYNDTPENLMTGTQYFNQVVMVQIENYVENYMKETGNSVKYRVTPVYESTNLLASAIYMEAYSIEDAGEGLQFNLYVPNRQPGIAINYADGSSYGPIGPLEEEQIPEEWDF</sequence>
<reference evidence="3" key="1">
    <citation type="submission" date="2023-07" db="EMBL/GenBank/DDBJ databases">
        <title>Between Cages and Wild: Unraveling the Impact of Captivity on Animal Microbiomes and Antimicrobial Resistance.</title>
        <authorList>
            <person name="Schmartz G.P."/>
            <person name="Rehner J."/>
            <person name="Schuff M.J."/>
            <person name="Becker S.L."/>
            <person name="Kravczyk M."/>
            <person name="Gurevich A."/>
            <person name="Francke R."/>
            <person name="Mueller R."/>
            <person name="Keller V."/>
            <person name="Keller A."/>
        </authorList>
    </citation>
    <scope>NUCLEOTIDE SEQUENCE</scope>
    <source>
        <strain evidence="3">S39M_St_73</strain>
    </source>
</reference>
<dbReference type="Gene3D" id="3.40.570.10">
    <property type="entry name" value="Extracellular Endonuclease, subunit A"/>
    <property type="match status" value="1"/>
</dbReference>
<dbReference type="PROSITE" id="PS51257">
    <property type="entry name" value="PROKAR_LIPOPROTEIN"/>
    <property type="match status" value="1"/>
</dbReference>